<protein>
    <submittedName>
        <fullName evidence="3">Nucleoside recognition domain protein</fullName>
    </submittedName>
</protein>
<feature type="transmembrane region" description="Helical" evidence="1">
    <location>
        <begin position="126"/>
        <end position="148"/>
    </location>
</feature>
<proteinExistence type="predicted"/>
<feature type="transmembrane region" description="Helical" evidence="1">
    <location>
        <begin position="25"/>
        <end position="47"/>
    </location>
</feature>
<gene>
    <name evidence="3" type="ORF">SPIROBIBN47_310029</name>
</gene>
<dbReference type="AlphaFoldDB" id="A0A3P3XJT8"/>
<organism evidence="3">
    <name type="scientific">uncultured spirochete</name>
    <dbReference type="NCBI Taxonomy" id="156406"/>
    <lineage>
        <taxon>Bacteria</taxon>
        <taxon>Pseudomonadati</taxon>
        <taxon>Spirochaetota</taxon>
        <taxon>Spirochaetia</taxon>
        <taxon>Spirochaetales</taxon>
        <taxon>environmental samples</taxon>
    </lineage>
</organism>
<dbReference type="EMBL" id="FWDM01000025">
    <property type="protein sequence ID" value="SLM14094.1"/>
    <property type="molecule type" value="Genomic_DNA"/>
</dbReference>
<evidence type="ECO:0000256" key="1">
    <source>
        <dbReference type="SAM" id="Phobius"/>
    </source>
</evidence>
<evidence type="ECO:0000259" key="2">
    <source>
        <dbReference type="Pfam" id="PF07670"/>
    </source>
</evidence>
<name>A0A3P3XJT8_9SPIR</name>
<keyword evidence="1" id="KW-0472">Membrane</keyword>
<feature type="transmembrane region" description="Helical" evidence="1">
    <location>
        <begin position="273"/>
        <end position="299"/>
    </location>
</feature>
<feature type="domain" description="Nucleoside transporter/FeoB GTPase Gate" evidence="2">
    <location>
        <begin position="26"/>
        <end position="115"/>
    </location>
</feature>
<feature type="transmembrane region" description="Helical" evidence="1">
    <location>
        <begin position="96"/>
        <end position="114"/>
    </location>
</feature>
<dbReference type="InterPro" id="IPR011642">
    <property type="entry name" value="Gate_dom"/>
</dbReference>
<sequence length="316" mass="34911">MNFLKDELRRIAGKSLKRTIDTSWFLIKIMVPVSLLVTLLGWSGLLAKIAVVLRPLMRLLGLPGEAALVYISGALLNNYSSIAVMSSMNLSLRDATILAVMCLISHNLLVETAVMKSIGSSALKMALLRIGTAMVGGFLLNLILPASFAQIQLFSASATANSAFWPTMASWALSTLKLTARIIVYILALMFAQTLLEQFNLMEWLSKWLGWLMRLFGLEPSMGFMWIVINIVGYAYGAGIIKAARDEGRMTLQEGDLFNHHAAISHSLLEDTVLYAAISIPVLWLIVPRLALAVVVVWGERLRRYLFRRSLKAGVV</sequence>
<keyword evidence="1" id="KW-0812">Transmembrane</keyword>
<reference evidence="3" key="1">
    <citation type="submission" date="2017-02" db="EMBL/GenBank/DDBJ databases">
        <authorList>
            <person name="Regsiter A."/>
            <person name="William W."/>
        </authorList>
    </citation>
    <scope>NUCLEOTIDE SEQUENCE</scope>
    <source>
        <strain evidence="3">Bib</strain>
    </source>
</reference>
<evidence type="ECO:0000313" key="3">
    <source>
        <dbReference type="EMBL" id="SLM14094.1"/>
    </source>
</evidence>
<feature type="domain" description="Nucleoside transporter/FeoB GTPase Gate" evidence="2">
    <location>
        <begin position="181"/>
        <end position="266"/>
    </location>
</feature>
<dbReference type="Pfam" id="PF07670">
    <property type="entry name" value="Gate"/>
    <property type="match status" value="2"/>
</dbReference>
<feature type="transmembrane region" description="Helical" evidence="1">
    <location>
        <begin position="168"/>
        <end position="191"/>
    </location>
</feature>
<accession>A0A3P3XJT8</accession>
<keyword evidence="1" id="KW-1133">Transmembrane helix</keyword>
<feature type="transmembrane region" description="Helical" evidence="1">
    <location>
        <begin position="211"/>
        <end position="236"/>
    </location>
</feature>